<sequence>MAIPSRALLASANISSDENSPSLHLANIFKAGAVITSSIKSTPTLSSPISHLGTYFFSLKKSSPISVANETGGITWRSLLTVSSCASTEKDHSSKTFSFIKS</sequence>
<dbReference type="EMBL" id="CAEZWG010000070">
    <property type="protein sequence ID" value="CAB4651396.1"/>
    <property type="molecule type" value="Genomic_DNA"/>
</dbReference>
<reference evidence="1" key="1">
    <citation type="submission" date="2020-05" db="EMBL/GenBank/DDBJ databases">
        <authorList>
            <person name="Chiriac C."/>
            <person name="Salcher M."/>
            <person name="Ghai R."/>
            <person name="Kavagutti S V."/>
        </authorList>
    </citation>
    <scope>NUCLEOTIDE SEQUENCE</scope>
</reference>
<protein>
    <submittedName>
        <fullName evidence="1">Unannotated protein</fullName>
    </submittedName>
</protein>
<gene>
    <name evidence="1" type="ORF">UFOPK2234_00474</name>
</gene>
<accession>A0A6J6KQ10</accession>
<organism evidence="1">
    <name type="scientific">freshwater metagenome</name>
    <dbReference type="NCBI Taxonomy" id="449393"/>
    <lineage>
        <taxon>unclassified sequences</taxon>
        <taxon>metagenomes</taxon>
        <taxon>ecological metagenomes</taxon>
    </lineage>
</organism>
<name>A0A6J6KQ10_9ZZZZ</name>
<evidence type="ECO:0000313" key="1">
    <source>
        <dbReference type="EMBL" id="CAB4651396.1"/>
    </source>
</evidence>
<proteinExistence type="predicted"/>
<dbReference type="AlphaFoldDB" id="A0A6J6KQ10"/>